<protein>
    <submittedName>
        <fullName evidence="2">Uncharacterized protein</fullName>
    </submittedName>
</protein>
<evidence type="ECO:0000313" key="1">
    <source>
        <dbReference type="Proteomes" id="UP000095283"/>
    </source>
</evidence>
<evidence type="ECO:0000313" key="2">
    <source>
        <dbReference type="WBParaSite" id="Hba_14229"/>
    </source>
</evidence>
<dbReference type="AlphaFoldDB" id="A0A1I7XA41"/>
<sequence>MFPISSETYSERVTSRLPSYHSACDLQGNFIRKLCELETARKHWKKTLCRPIDLGLFGIFLVNDQYHWKGLKYLESIA</sequence>
<name>A0A1I7XA41_HETBA</name>
<dbReference type="WBParaSite" id="Hba_14229">
    <property type="protein sequence ID" value="Hba_14229"/>
    <property type="gene ID" value="Hba_14229"/>
</dbReference>
<accession>A0A1I7XA41</accession>
<keyword evidence="1" id="KW-1185">Reference proteome</keyword>
<dbReference type="Proteomes" id="UP000095283">
    <property type="component" value="Unplaced"/>
</dbReference>
<reference evidence="2" key="1">
    <citation type="submission" date="2016-11" db="UniProtKB">
        <authorList>
            <consortium name="WormBaseParasite"/>
        </authorList>
    </citation>
    <scope>IDENTIFICATION</scope>
</reference>
<proteinExistence type="predicted"/>
<organism evidence="1 2">
    <name type="scientific">Heterorhabditis bacteriophora</name>
    <name type="common">Entomopathogenic nematode worm</name>
    <dbReference type="NCBI Taxonomy" id="37862"/>
    <lineage>
        <taxon>Eukaryota</taxon>
        <taxon>Metazoa</taxon>
        <taxon>Ecdysozoa</taxon>
        <taxon>Nematoda</taxon>
        <taxon>Chromadorea</taxon>
        <taxon>Rhabditida</taxon>
        <taxon>Rhabditina</taxon>
        <taxon>Rhabditomorpha</taxon>
        <taxon>Strongyloidea</taxon>
        <taxon>Heterorhabditidae</taxon>
        <taxon>Heterorhabditis</taxon>
    </lineage>
</organism>